<keyword evidence="1" id="KW-1133">Transmembrane helix</keyword>
<dbReference type="RefSeq" id="WP_327597923.1">
    <property type="nucleotide sequence ID" value="NZ_JAYXHS010000001.1"/>
</dbReference>
<keyword evidence="1" id="KW-0812">Transmembrane</keyword>
<accession>A0ABU6JZV7</accession>
<name>A0ABU6JZV7_9RHOO</name>
<evidence type="ECO:0000313" key="2">
    <source>
        <dbReference type="EMBL" id="MEC5384957.1"/>
    </source>
</evidence>
<proteinExistence type="predicted"/>
<gene>
    <name evidence="2" type="ORF">VVD49_04440</name>
</gene>
<keyword evidence="3" id="KW-1185">Reference proteome</keyword>
<feature type="transmembrane region" description="Helical" evidence="1">
    <location>
        <begin position="48"/>
        <end position="67"/>
    </location>
</feature>
<protein>
    <recommendedName>
        <fullName evidence="4">ATP synthase subunit I</fullName>
    </recommendedName>
</protein>
<evidence type="ECO:0000313" key="3">
    <source>
        <dbReference type="Proteomes" id="UP001331561"/>
    </source>
</evidence>
<dbReference type="Proteomes" id="UP001331561">
    <property type="component" value="Unassembled WGS sequence"/>
</dbReference>
<sequence>MSDERTLDVIEGQSFSQAKPGDVQMVHLLYLLHSIGLVVGAASQAVTMIGAFVFGWASIIAIIINYVKRDELKGSFLESHLVWQADTFWRCLIVMVIGVMLYFLFIGFLINWLIFGLVGLWAVYRIIKGWLALKEGKPVG</sequence>
<evidence type="ECO:0000256" key="1">
    <source>
        <dbReference type="SAM" id="Phobius"/>
    </source>
</evidence>
<feature type="transmembrane region" description="Helical" evidence="1">
    <location>
        <begin position="87"/>
        <end position="104"/>
    </location>
</feature>
<organism evidence="2 3">
    <name type="scientific">Uliginosibacterium silvisoli</name>
    <dbReference type="NCBI Taxonomy" id="3114758"/>
    <lineage>
        <taxon>Bacteria</taxon>
        <taxon>Pseudomonadati</taxon>
        <taxon>Pseudomonadota</taxon>
        <taxon>Betaproteobacteria</taxon>
        <taxon>Rhodocyclales</taxon>
        <taxon>Zoogloeaceae</taxon>
        <taxon>Uliginosibacterium</taxon>
    </lineage>
</organism>
<evidence type="ECO:0008006" key="4">
    <source>
        <dbReference type="Google" id="ProtNLM"/>
    </source>
</evidence>
<dbReference type="EMBL" id="JAYXHS010000001">
    <property type="protein sequence ID" value="MEC5384957.1"/>
    <property type="molecule type" value="Genomic_DNA"/>
</dbReference>
<keyword evidence="1" id="KW-0472">Membrane</keyword>
<reference evidence="2 3" key="1">
    <citation type="submission" date="2024-01" db="EMBL/GenBank/DDBJ databases">
        <title>Uliginosibacterium soil sp. nov.</title>
        <authorList>
            <person name="Lv Y."/>
        </authorList>
    </citation>
    <scope>NUCLEOTIDE SEQUENCE [LARGE SCALE GENOMIC DNA]</scope>
    <source>
        <strain evidence="2 3">H3</strain>
    </source>
</reference>
<comment type="caution">
    <text evidence="2">The sequence shown here is derived from an EMBL/GenBank/DDBJ whole genome shotgun (WGS) entry which is preliminary data.</text>
</comment>